<evidence type="ECO:0000313" key="1">
    <source>
        <dbReference type="EMBL" id="GBP02469.1"/>
    </source>
</evidence>
<keyword evidence="2" id="KW-1185">Reference proteome</keyword>
<gene>
    <name evidence="1" type="ORF">EVAR_69531_1</name>
</gene>
<proteinExistence type="predicted"/>
<dbReference type="Proteomes" id="UP000299102">
    <property type="component" value="Unassembled WGS sequence"/>
</dbReference>
<sequence>MWWSDFVGPDRTCAFRAAKDRQMMLPTNRLFHEIPGRVVAGKFKARCSLVGLEPLCQYYHASEMLEAKGVWASAHRDYYDNVREHPEGAALDILVRNQSENLGELVVASLDNSSAASYHANQPIGI</sequence>
<accession>A0A4C1SK10</accession>
<name>A0A4C1SK10_EUMVA</name>
<organism evidence="1 2">
    <name type="scientific">Eumeta variegata</name>
    <name type="common">Bagworm moth</name>
    <name type="synonym">Eumeta japonica</name>
    <dbReference type="NCBI Taxonomy" id="151549"/>
    <lineage>
        <taxon>Eukaryota</taxon>
        <taxon>Metazoa</taxon>
        <taxon>Ecdysozoa</taxon>
        <taxon>Arthropoda</taxon>
        <taxon>Hexapoda</taxon>
        <taxon>Insecta</taxon>
        <taxon>Pterygota</taxon>
        <taxon>Neoptera</taxon>
        <taxon>Endopterygota</taxon>
        <taxon>Lepidoptera</taxon>
        <taxon>Glossata</taxon>
        <taxon>Ditrysia</taxon>
        <taxon>Tineoidea</taxon>
        <taxon>Psychidae</taxon>
        <taxon>Oiketicinae</taxon>
        <taxon>Eumeta</taxon>
    </lineage>
</organism>
<comment type="caution">
    <text evidence="1">The sequence shown here is derived from an EMBL/GenBank/DDBJ whole genome shotgun (WGS) entry which is preliminary data.</text>
</comment>
<reference evidence="1 2" key="1">
    <citation type="journal article" date="2019" name="Commun. Biol.">
        <title>The bagworm genome reveals a unique fibroin gene that provides high tensile strength.</title>
        <authorList>
            <person name="Kono N."/>
            <person name="Nakamura H."/>
            <person name="Ohtoshi R."/>
            <person name="Tomita M."/>
            <person name="Numata K."/>
            <person name="Arakawa K."/>
        </authorList>
    </citation>
    <scope>NUCLEOTIDE SEQUENCE [LARGE SCALE GENOMIC DNA]</scope>
</reference>
<dbReference type="EMBL" id="BGZK01003550">
    <property type="protein sequence ID" value="GBP02469.1"/>
    <property type="molecule type" value="Genomic_DNA"/>
</dbReference>
<evidence type="ECO:0000313" key="2">
    <source>
        <dbReference type="Proteomes" id="UP000299102"/>
    </source>
</evidence>
<protein>
    <submittedName>
        <fullName evidence="1">Uncharacterized protein</fullName>
    </submittedName>
</protein>
<dbReference type="AlphaFoldDB" id="A0A4C1SK10"/>